<dbReference type="OrthoDB" id="9811523at2"/>
<evidence type="ECO:0000313" key="2">
    <source>
        <dbReference type="EMBL" id="BAB05019.1"/>
    </source>
</evidence>
<feature type="domain" description="N-acetyltransferase" evidence="1">
    <location>
        <begin position="10"/>
        <end position="174"/>
    </location>
</feature>
<keyword evidence="3" id="KW-1185">Reference proteome</keyword>
<dbReference type="InterPro" id="IPR016181">
    <property type="entry name" value="Acyl_CoA_acyltransferase"/>
</dbReference>
<dbReference type="Pfam" id="PF13302">
    <property type="entry name" value="Acetyltransf_3"/>
    <property type="match status" value="1"/>
</dbReference>
<dbReference type="PANTHER" id="PTHR43792">
    <property type="entry name" value="GNAT FAMILY, PUTATIVE (AFU_ORTHOLOGUE AFUA_3G00765)-RELATED-RELATED"/>
    <property type="match status" value="1"/>
</dbReference>
<dbReference type="InterPro" id="IPR051531">
    <property type="entry name" value="N-acetyltransferase"/>
</dbReference>
<dbReference type="InterPro" id="IPR000182">
    <property type="entry name" value="GNAT_dom"/>
</dbReference>
<reference evidence="2 3" key="1">
    <citation type="journal article" date="2000" name="Nucleic Acids Res.">
        <title>Complete genome sequence of the alkaliphilic bacterium Bacillus halodurans and genomic sequence comparison with Bacillus subtilis.</title>
        <authorList>
            <person name="Takami H."/>
            <person name="Nakasone K."/>
            <person name="Takaki Y."/>
            <person name="Maeno G."/>
            <person name="Sasaki R."/>
            <person name="Masui N."/>
            <person name="Fuji F."/>
            <person name="Hirama C."/>
            <person name="Nakamura Y."/>
            <person name="Ogasawara N."/>
            <person name="Kuhara S."/>
            <person name="Horikoshi K."/>
        </authorList>
    </citation>
    <scope>NUCLEOTIDE SEQUENCE [LARGE SCALE GENOMIC DNA]</scope>
    <source>
        <strain evidence="3">ATCC BAA-125 / DSM 18197 / FERM 7344 / JCM 9153 / C-125</strain>
    </source>
</reference>
<gene>
    <name evidence="2" type="ordered locus">BH1300</name>
</gene>
<dbReference type="GeneID" id="87596924"/>
<sequence>MKAELKTERLYLREMTLDDAQALFCIWSDPDVTKFMNVEAFKTEAQAIDMIKLLTSLSAEKKALRFTMIETGTNTVIGSCGYNEIDWEVGSAEIGYELDQSYWGKGYGTEAITALIHYAFDHLQLKRMVAKVEPANVGSIKILEKLHFRDEGEVIENSKGKTTKLTVYVKRTSKEEGAQF</sequence>
<dbReference type="eggNOG" id="COG1670">
    <property type="taxonomic scope" value="Bacteria"/>
</dbReference>
<dbReference type="RefSeq" id="WP_010897468.1">
    <property type="nucleotide sequence ID" value="NC_002570.2"/>
</dbReference>
<dbReference type="Gene3D" id="3.40.630.30">
    <property type="match status" value="1"/>
</dbReference>
<accession>Q9KDB3</accession>
<dbReference type="SUPFAM" id="SSF55729">
    <property type="entry name" value="Acyl-CoA N-acyltransferases (Nat)"/>
    <property type="match status" value="1"/>
</dbReference>
<dbReference type="GO" id="GO:0005737">
    <property type="term" value="C:cytoplasm"/>
    <property type="evidence" value="ECO:0007669"/>
    <property type="project" value="TreeGrafter"/>
</dbReference>
<organism evidence="2 3">
    <name type="scientific">Halalkalibacterium halodurans (strain ATCC BAA-125 / DSM 18197 / FERM 7344 / JCM 9153 / C-125)</name>
    <name type="common">Bacillus halodurans</name>
    <dbReference type="NCBI Taxonomy" id="272558"/>
    <lineage>
        <taxon>Bacteria</taxon>
        <taxon>Bacillati</taxon>
        <taxon>Bacillota</taxon>
        <taxon>Bacilli</taxon>
        <taxon>Bacillales</taxon>
        <taxon>Bacillaceae</taxon>
        <taxon>Halalkalibacterium (ex Joshi et al. 2022)</taxon>
    </lineage>
</organism>
<dbReference type="PROSITE" id="PS51186">
    <property type="entry name" value="GNAT"/>
    <property type="match status" value="1"/>
</dbReference>
<dbReference type="HOGENOM" id="CLU_013985_3_6_9"/>
<evidence type="ECO:0000259" key="1">
    <source>
        <dbReference type="PROSITE" id="PS51186"/>
    </source>
</evidence>
<protein>
    <submittedName>
        <fullName evidence="2">BH1300 protein</fullName>
    </submittedName>
</protein>
<proteinExistence type="predicted"/>
<dbReference type="CDD" id="cd04301">
    <property type="entry name" value="NAT_SF"/>
    <property type="match status" value="1"/>
</dbReference>
<dbReference type="AlphaFoldDB" id="Q9KDB3"/>
<dbReference type="Proteomes" id="UP000001258">
    <property type="component" value="Chromosome"/>
</dbReference>
<dbReference type="PIR" id="D83812">
    <property type="entry name" value="D83812"/>
</dbReference>
<dbReference type="PANTHER" id="PTHR43792:SF9">
    <property type="entry name" value="RIBOSOMAL-PROTEIN-ALANINE ACETYLTRANSFERASE"/>
    <property type="match status" value="1"/>
</dbReference>
<dbReference type="KEGG" id="bha:BH1300"/>
<dbReference type="STRING" id="272558.gene:10727194"/>
<dbReference type="GO" id="GO:0008999">
    <property type="term" value="F:protein-N-terminal-alanine acetyltransferase activity"/>
    <property type="evidence" value="ECO:0007669"/>
    <property type="project" value="TreeGrafter"/>
</dbReference>
<evidence type="ECO:0000313" key="3">
    <source>
        <dbReference type="Proteomes" id="UP000001258"/>
    </source>
</evidence>
<dbReference type="EMBL" id="BA000004">
    <property type="protein sequence ID" value="BAB05019.1"/>
    <property type="molecule type" value="Genomic_DNA"/>
</dbReference>
<name>Q9KDB3_HALH5</name>